<comment type="subunit">
    <text evidence="2">Monomer.</text>
</comment>
<evidence type="ECO:0000313" key="7">
    <source>
        <dbReference type="EMBL" id="MDA5193906.1"/>
    </source>
</evidence>
<dbReference type="Pfam" id="PF11799">
    <property type="entry name" value="IMS_C"/>
    <property type="match status" value="1"/>
</dbReference>
<dbReference type="GO" id="GO:0006281">
    <property type="term" value="P:DNA repair"/>
    <property type="evidence" value="ECO:0007669"/>
    <property type="project" value="InterPro"/>
</dbReference>
<reference evidence="7" key="1">
    <citation type="submission" date="2022-08" db="EMBL/GenBank/DDBJ databases">
        <authorList>
            <person name="Vandamme P."/>
            <person name="Hettiarachchi A."/>
            <person name="Peeters C."/>
            <person name="Cnockaert M."/>
            <person name="Carlier A."/>
        </authorList>
    </citation>
    <scope>NUCLEOTIDE SEQUENCE</scope>
    <source>
        <strain evidence="7">LMG 31809</strain>
    </source>
</reference>
<dbReference type="GO" id="GO:0009432">
    <property type="term" value="P:SOS response"/>
    <property type="evidence" value="ECO:0007669"/>
    <property type="project" value="TreeGrafter"/>
</dbReference>
<dbReference type="EMBL" id="JANWOI010000003">
    <property type="protein sequence ID" value="MDA5193906.1"/>
    <property type="molecule type" value="Genomic_DNA"/>
</dbReference>
<evidence type="ECO:0000259" key="6">
    <source>
        <dbReference type="PROSITE" id="PS50173"/>
    </source>
</evidence>
<evidence type="ECO:0000256" key="3">
    <source>
        <dbReference type="ARBA" id="ARBA00012417"/>
    </source>
</evidence>
<sequence>MDVEAYGPTALRWLFLDFNSYFASVEQQEYPALRGRPVVVAPAESEATSAIAASAEAKRFGVRTGTRIYEARRLCPGLVVRPADHALYVRYHHRLKAEIERHIPITQVCSVDEVACALMGGERVEARALTLARDIKAGIRANVGEMLRSSIGLAPSKLLAKTASDMEKPDGLTVLAPGSLPGRLLDLRLGDISGIGSNMERRLQAAGIHTLAALWDLPAKQMRQIWGGVTGERFWYALHGYDLPEAAAGPMRSISHGHVMAPAQRGAADARAMARHLMVRAAGRLRSHGLEAGALGLWLRTEQGEALGQGLRLPRTGNSLLLLRGLDELWARVEGELSGRRIKKLDVTLSDFASAGTTPRDLFDWATQQNAPKKDGALFAAIDRLNAQFGKDTVRLGAVPDAHQAVVGTKIAFAHIPEIEG</sequence>
<feature type="domain" description="UmuC" evidence="6">
    <location>
        <begin position="13"/>
        <end position="196"/>
    </location>
</feature>
<dbReference type="GO" id="GO:0003684">
    <property type="term" value="F:damaged DNA binding"/>
    <property type="evidence" value="ECO:0007669"/>
    <property type="project" value="InterPro"/>
</dbReference>
<dbReference type="PROSITE" id="PS50173">
    <property type="entry name" value="UMUC"/>
    <property type="match status" value="1"/>
</dbReference>
<evidence type="ECO:0000256" key="2">
    <source>
        <dbReference type="ARBA" id="ARBA00011245"/>
    </source>
</evidence>
<dbReference type="InterPro" id="IPR043128">
    <property type="entry name" value="Rev_trsase/Diguanyl_cyclase"/>
</dbReference>
<dbReference type="AlphaFoldDB" id="A0A9X3Z786"/>
<dbReference type="InterPro" id="IPR050116">
    <property type="entry name" value="DNA_polymerase-Y"/>
</dbReference>
<keyword evidence="8" id="KW-1185">Reference proteome</keyword>
<comment type="catalytic activity">
    <reaction evidence="5">
        <text>DNA(n) + a 2'-deoxyribonucleoside 5'-triphosphate = DNA(n+1) + diphosphate</text>
        <dbReference type="Rhea" id="RHEA:22508"/>
        <dbReference type="Rhea" id="RHEA-COMP:17339"/>
        <dbReference type="Rhea" id="RHEA-COMP:17340"/>
        <dbReference type="ChEBI" id="CHEBI:33019"/>
        <dbReference type="ChEBI" id="CHEBI:61560"/>
        <dbReference type="ChEBI" id="CHEBI:173112"/>
        <dbReference type="EC" id="2.7.7.7"/>
    </reaction>
</comment>
<protein>
    <recommendedName>
        <fullName evidence="3">DNA-directed DNA polymerase</fullName>
        <ecNumber evidence="3">2.7.7.7</ecNumber>
    </recommendedName>
</protein>
<reference evidence="7" key="2">
    <citation type="journal article" date="2023" name="Syst. Appl. Microbiol.">
        <title>Govania unica gen. nov., sp. nov., a rare biosphere bacterium that represents a novel family in the class Alphaproteobacteria.</title>
        <authorList>
            <person name="Vandamme P."/>
            <person name="Peeters C."/>
            <person name="Hettiarachchi A."/>
            <person name="Cnockaert M."/>
            <person name="Carlier A."/>
        </authorList>
    </citation>
    <scope>NUCLEOTIDE SEQUENCE</scope>
    <source>
        <strain evidence="7">LMG 31809</strain>
    </source>
</reference>
<dbReference type="Proteomes" id="UP001141619">
    <property type="component" value="Unassembled WGS sequence"/>
</dbReference>
<proteinExistence type="inferred from homology"/>
<dbReference type="InterPro" id="IPR043502">
    <property type="entry name" value="DNA/RNA_pol_sf"/>
</dbReference>
<dbReference type="InterPro" id="IPR001126">
    <property type="entry name" value="UmuC"/>
</dbReference>
<evidence type="ECO:0000313" key="8">
    <source>
        <dbReference type="Proteomes" id="UP001141619"/>
    </source>
</evidence>
<dbReference type="Gene3D" id="3.40.1170.60">
    <property type="match status" value="1"/>
</dbReference>
<dbReference type="EC" id="2.7.7.7" evidence="3"/>
<dbReference type="Gene3D" id="1.10.150.20">
    <property type="entry name" value="5' to 3' exonuclease, C-terminal subdomain"/>
    <property type="match status" value="1"/>
</dbReference>
<dbReference type="PANTHER" id="PTHR11076:SF33">
    <property type="entry name" value="DNA POLYMERASE KAPPA"/>
    <property type="match status" value="1"/>
</dbReference>
<organism evidence="7 8">
    <name type="scientific">Govanella unica</name>
    <dbReference type="NCBI Taxonomy" id="2975056"/>
    <lineage>
        <taxon>Bacteria</taxon>
        <taxon>Pseudomonadati</taxon>
        <taxon>Pseudomonadota</taxon>
        <taxon>Alphaproteobacteria</taxon>
        <taxon>Emcibacterales</taxon>
        <taxon>Govanellaceae</taxon>
        <taxon>Govanella</taxon>
    </lineage>
</organism>
<accession>A0A9X3Z786</accession>
<comment type="similarity">
    <text evidence="1">Belongs to the DNA polymerase type-Y family.</text>
</comment>
<comment type="caution">
    <text evidence="7">The sequence shown here is derived from an EMBL/GenBank/DDBJ whole genome shotgun (WGS) entry which is preliminary data.</text>
</comment>
<dbReference type="RefSeq" id="WP_274943613.1">
    <property type="nucleotide sequence ID" value="NZ_JANWOI010000003.1"/>
</dbReference>
<dbReference type="PANTHER" id="PTHR11076">
    <property type="entry name" value="DNA REPAIR POLYMERASE UMUC / TRANSFERASE FAMILY MEMBER"/>
    <property type="match status" value="1"/>
</dbReference>
<dbReference type="CDD" id="cd00424">
    <property type="entry name" value="PolY"/>
    <property type="match status" value="1"/>
</dbReference>
<evidence type="ECO:0000256" key="4">
    <source>
        <dbReference type="ARBA" id="ARBA00025589"/>
    </source>
</evidence>
<dbReference type="InterPro" id="IPR017961">
    <property type="entry name" value="DNA_pol_Y-fam_little_finger"/>
</dbReference>
<dbReference type="GO" id="GO:0042276">
    <property type="term" value="P:error-prone translesion synthesis"/>
    <property type="evidence" value="ECO:0007669"/>
    <property type="project" value="TreeGrafter"/>
</dbReference>
<dbReference type="GO" id="GO:0003887">
    <property type="term" value="F:DNA-directed DNA polymerase activity"/>
    <property type="evidence" value="ECO:0007669"/>
    <property type="project" value="UniProtKB-KW"/>
</dbReference>
<comment type="function">
    <text evidence="4">Poorly processive, error-prone DNA polymerase involved in untargeted mutagenesis. Copies undamaged DNA at stalled replication forks, which arise in vivo from mismatched or misaligned primer ends. These misaligned primers can be extended by PolIV. Exhibits no 3'-5' exonuclease (proofreading) activity. May be involved in translesional synthesis, in conjunction with the beta clamp from PolIII.</text>
</comment>
<dbReference type="Pfam" id="PF00817">
    <property type="entry name" value="IMS"/>
    <property type="match status" value="1"/>
</dbReference>
<name>A0A9X3Z786_9PROT</name>
<gene>
    <name evidence="7" type="ORF">NYP16_08080</name>
</gene>
<evidence type="ECO:0000256" key="5">
    <source>
        <dbReference type="ARBA" id="ARBA00049244"/>
    </source>
</evidence>
<dbReference type="Gene3D" id="3.30.70.270">
    <property type="match status" value="1"/>
</dbReference>
<evidence type="ECO:0000256" key="1">
    <source>
        <dbReference type="ARBA" id="ARBA00010945"/>
    </source>
</evidence>
<dbReference type="GO" id="GO:0005829">
    <property type="term" value="C:cytosol"/>
    <property type="evidence" value="ECO:0007669"/>
    <property type="project" value="TreeGrafter"/>
</dbReference>
<dbReference type="SUPFAM" id="SSF56672">
    <property type="entry name" value="DNA/RNA polymerases"/>
    <property type="match status" value="1"/>
</dbReference>